<keyword evidence="6 9" id="KW-0472">Membrane</keyword>
<proteinExistence type="predicted"/>
<feature type="transmembrane region" description="Helical" evidence="9">
    <location>
        <begin position="170"/>
        <end position="191"/>
    </location>
</feature>
<keyword evidence="2" id="KW-1003">Cell membrane</keyword>
<evidence type="ECO:0000313" key="10">
    <source>
        <dbReference type="EMBL" id="TMQ73178.1"/>
    </source>
</evidence>
<keyword evidence="7" id="KW-0479">Metal-binding</keyword>
<feature type="binding site" evidence="7">
    <location>
        <position position="113"/>
    </location>
    <ligand>
        <name>Mg(2+)</name>
        <dbReference type="ChEBI" id="CHEBI:18420"/>
    </ligand>
</feature>
<feature type="transmembrane region" description="Helical" evidence="9">
    <location>
        <begin position="45"/>
        <end position="65"/>
    </location>
</feature>
<protein>
    <submittedName>
        <fullName evidence="10">Undecaprenyl/decaprenyl-phosphate alpha-N-acetylglucosaminyl 1-phosphate transferase</fullName>
    </submittedName>
</protein>
<dbReference type="GO" id="GO:0016780">
    <property type="term" value="F:phosphotransferase activity, for other substituted phosphate groups"/>
    <property type="evidence" value="ECO:0007669"/>
    <property type="project" value="InterPro"/>
</dbReference>
<evidence type="ECO:0000256" key="1">
    <source>
        <dbReference type="ARBA" id="ARBA00004651"/>
    </source>
</evidence>
<dbReference type="PANTHER" id="PTHR22926:SF3">
    <property type="entry name" value="UNDECAPRENYL-PHOSPHATE ALPHA-N-ACETYLGLUCOSAMINYL 1-PHOSPHATE TRANSFERASE"/>
    <property type="match status" value="1"/>
</dbReference>
<keyword evidence="4 9" id="KW-0812">Transmembrane</keyword>
<keyword evidence="3 10" id="KW-0808">Transferase</keyword>
<feature type="region of interest" description="Disordered" evidence="8">
    <location>
        <begin position="278"/>
        <end position="306"/>
    </location>
</feature>
<comment type="subcellular location">
    <subcellularLocation>
        <location evidence="1">Cell membrane</location>
        <topology evidence="1">Multi-pass membrane protein</topology>
    </subcellularLocation>
</comment>
<feature type="compositionally biased region" description="Basic and acidic residues" evidence="8">
    <location>
        <begin position="283"/>
        <end position="306"/>
    </location>
</feature>
<evidence type="ECO:0000256" key="5">
    <source>
        <dbReference type="ARBA" id="ARBA00022989"/>
    </source>
</evidence>
<organism evidence="10 11">
    <name type="scientific">Eiseniibacteriota bacterium</name>
    <dbReference type="NCBI Taxonomy" id="2212470"/>
    <lineage>
        <taxon>Bacteria</taxon>
        <taxon>Candidatus Eiseniibacteriota</taxon>
    </lineage>
</organism>
<keyword evidence="5 9" id="KW-1133">Transmembrane helix</keyword>
<gene>
    <name evidence="10" type="ORF">E6K80_00805</name>
</gene>
<evidence type="ECO:0000256" key="7">
    <source>
        <dbReference type="PIRSR" id="PIRSR600715-1"/>
    </source>
</evidence>
<dbReference type="Proteomes" id="UP000319836">
    <property type="component" value="Unassembled WGS sequence"/>
</dbReference>
<feature type="transmembrane region" description="Helical" evidence="9">
    <location>
        <begin position="95"/>
        <end position="115"/>
    </location>
</feature>
<evidence type="ECO:0000256" key="9">
    <source>
        <dbReference type="SAM" id="Phobius"/>
    </source>
</evidence>
<evidence type="ECO:0000256" key="3">
    <source>
        <dbReference type="ARBA" id="ARBA00022679"/>
    </source>
</evidence>
<sequence length="306" mass="32142">FMSAPRPIVPHHDRPVAYLGGVGMAFGIAAGLVTLRWLGGGLPTSWWVAAASYLVLGLADDIMVFRPLVKFALQALVAALAVTTGVGSSMTGMRLLDAALSWLWIVTLVNAFNLTDVCDGLLGSLGVVMFLALAMLASIFLGDAGSHLLGFLAAAFTLAAIPRSVHAMPMMAACALVVGVPLFETVFVVGVRMRKGIAWWKGSPDHFSLRLQAAGFTRGRAVLVACGVAAGWTLCAIVIPLLDPTRIASLLVGVALSAGAAAAFLLRHQVVLQASRPSSSPRILDDPRPVSTERIESPHPRKEFAS</sequence>
<dbReference type="GO" id="GO:0005886">
    <property type="term" value="C:plasma membrane"/>
    <property type="evidence" value="ECO:0007669"/>
    <property type="project" value="UniProtKB-SubCell"/>
</dbReference>
<evidence type="ECO:0000256" key="6">
    <source>
        <dbReference type="ARBA" id="ARBA00023136"/>
    </source>
</evidence>
<comment type="caution">
    <text evidence="10">The sequence shown here is derived from an EMBL/GenBank/DDBJ whole genome shotgun (WGS) entry which is preliminary data.</text>
</comment>
<accession>A0A538UB92</accession>
<feature type="transmembrane region" description="Helical" evidence="9">
    <location>
        <begin position="16"/>
        <end position="38"/>
    </location>
</feature>
<name>A0A538UB92_UNCEI</name>
<reference evidence="10 11" key="1">
    <citation type="journal article" date="2019" name="Nat. Microbiol.">
        <title>Mediterranean grassland soil C-N compound turnover is dependent on rainfall and depth, and is mediated by genomically divergent microorganisms.</title>
        <authorList>
            <person name="Diamond S."/>
            <person name="Andeer P.F."/>
            <person name="Li Z."/>
            <person name="Crits-Christoph A."/>
            <person name="Burstein D."/>
            <person name="Anantharaman K."/>
            <person name="Lane K.R."/>
            <person name="Thomas B.C."/>
            <person name="Pan C."/>
            <person name="Northen T.R."/>
            <person name="Banfield J.F."/>
        </authorList>
    </citation>
    <scope>NUCLEOTIDE SEQUENCE [LARGE SCALE GENOMIC DNA]</scope>
    <source>
        <strain evidence="10">WS_10</strain>
    </source>
</reference>
<feature type="transmembrane region" description="Helical" evidence="9">
    <location>
        <begin position="221"/>
        <end position="241"/>
    </location>
</feature>
<dbReference type="PANTHER" id="PTHR22926">
    <property type="entry name" value="PHOSPHO-N-ACETYLMURAMOYL-PENTAPEPTIDE-TRANSFERASE"/>
    <property type="match status" value="1"/>
</dbReference>
<dbReference type="GO" id="GO:0044038">
    <property type="term" value="P:cell wall macromolecule biosynthetic process"/>
    <property type="evidence" value="ECO:0007669"/>
    <property type="project" value="TreeGrafter"/>
</dbReference>
<comment type="cofactor">
    <cofactor evidence="7">
        <name>Mg(2+)</name>
        <dbReference type="ChEBI" id="CHEBI:18420"/>
    </cofactor>
</comment>
<keyword evidence="7" id="KW-0460">Magnesium</keyword>
<feature type="non-terminal residue" evidence="10">
    <location>
        <position position="1"/>
    </location>
</feature>
<evidence type="ECO:0000256" key="4">
    <source>
        <dbReference type="ARBA" id="ARBA00022692"/>
    </source>
</evidence>
<dbReference type="GO" id="GO:0071555">
    <property type="term" value="P:cell wall organization"/>
    <property type="evidence" value="ECO:0007669"/>
    <property type="project" value="TreeGrafter"/>
</dbReference>
<feature type="binding site" evidence="7">
    <location>
        <position position="143"/>
    </location>
    <ligand>
        <name>Mg(2+)</name>
        <dbReference type="ChEBI" id="CHEBI:18420"/>
    </ligand>
</feature>
<feature type="transmembrane region" description="Helical" evidence="9">
    <location>
        <begin position="121"/>
        <end position="141"/>
    </location>
</feature>
<dbReference type="Pfam" id="PF00953">
    <property type="entry name" value="Glycos_transf_4"/>
    <property type="match status" value="1"/>
</dbReference>
<dbReference type="AlphaFoldDB" id="A0A538UB92"/>
<evidence type="ECO:0000256" key="8">
    <source>
        <dbReference type="SAM" id="MobiDB-lite"/>
    </source>
</evidence>
<dbReference type="CDD" id="cd06853">
    <property type="entry name" value="GT_WecA_like"/>
    <property type="match status" value="1"/>
</dbReference>
<dbReference type="GO" id="GO:0046872">
    <property type="term" value="F:metal ion binding"/>
    <property type="evidence" value="ECO:0007669"/>
    <property type="project" value="UniProtKB-KW"/>
</dbReference>
<evidence type="ECO:0000313" key="11">
    <source>
        <dbReference type="Proteomes" id="UP000319836"/>
    </source>
</evidence>
<feature type="transmembrane region" description="Helical" evidence="9">
    <location>
        <begin position="247"/>
        <end position="266"/>
    </location>
</feature>
<dbReference type="EMBL" id="VBPA01000019">
    <property type="protein sequence ID" value="TMQ73178.1"/>
    <property type="molecule type" value="Genomic_DNA"/>
</dbReference>
<dbReference type="InterPro" id="IPR000715">
    <property type="entry name" value="Glycosyl_transferase_4"/>
</dbReference>
<feature type="transmembrane region" description="Helical" evidence="9">
    <location>
        <begin position="71"/>
        <end position="88"/>
    </location>
</feature>
<evidence type="ECO:0000256" key="2">
    <source>
        <dbReference type="ARBA" id="ARBA00022475"/>
    </source>
</evidence>
<dbReference type="GO" id="GO:0009103">
    <property type="term" value="P:lipopolysaccharide biosynthetic process"/>
    <property type="evidence" value="ECO:0007669"/>
    <property type="project" value="TreeGrafter"/>
</dbReference>